<gene>
    <name evidence="5" type="ORF">EI427_25235</name>
</gene>
<evidence type="ECO:0000259" key="4">
    <source>
        <dbReference type="PROSITE" id="PS01124"/>
    </source>
</evidence>
<evidence type="ECO:0000313" key="6">
    <source>
        <dbReference type="Proteomes" id="UP000267268"/>
    </source>
</evidence>
<dbReference type="OrthoDB" id="9793451at2"/>
<dbReference type="GO" id="GO:0003700">
    <property type="term" value="F:DNA-binding transcription factor activity"/>
    <property type="evidence" value="ECO:0007669"/>
    <property type="project" value="InterPro"/>
</dbReference>
<evidence type="ECO:0000313" key="5">
    <source>
        <dbReference type="EMBL" id="AZQ65520.1"/>
    </source>
</evidence>
<keyword evidence="1" id="KW-0805">Transcription regulation</keyword>
<dbReference type="SUPFAM" id="SSF46689">
    <property type="entry name" value="Homeodomain-like"/>
    <property type="match status" value="1"/>
</dbReference>
<dbReference type="Proteomes" id="UP000267268">
    <property type="component" value="Chromosome 2"/>
</dbReference>
<keyword evidence="2" id="KW-0238">DNA-binding</keyword>
<dbReference type="Gene3D" id="1.10.10.60">
    <property type="entry name" value="Homeodomain-like"/>
    <property type="match status" value="1"/>
</dbReference>
<feature type="domain" description="HTH araC/xylS-type" evidence="4">
    <location>
        <begin position="196"/>
        <end position="298"/>
    </location>
</feature>
<name>A0A3Q9FTC5_9BACT</name>
<dbReference type="InterPro" id="IPR018060">
    <property type="entry name" value="HTH_AraC"/>
</dbReference>
<protein>
    <submittedName>
        <fullName evidence="5">AraC family transcriptional regulator</fullName>
    </submittedName>
</protein>
<dbReference type="SMART" id="SM00342">
    <property type="entry name" value="HTH_ARAC"/>
    <property type="match status" value="1"/>
</dbReference>
<dbReference type="PANTHER" id="PTHR43280:SF32">
    <property type="entry name" value="TRANSCRIPTIONAL REGULATORY PROTEIN"/>
    <property type="match status" value="1"/>
</dbReference>
<dbReference type="KEGG" id="fll:EI427_25235"/>
<dbReference type="AlphaFoldDB" id="A0A3Q9FTC5"/>
<dbReference type="PROSITE" id="PS01124">
    <property type="entry name" value="HTH_ARAC_FAMILY_2"/>
    <property type="match status" value="1"/>
</dbReference>
<evidence type="ECO:0000256" key="3">
    <source>
        <dbReference type="ARBA" id="ARBA00023163"/>
    </source>
</evidence>
<reference evidence="5 6" key="1">
    <citation type="submission" date="2018-12" db="EMBL/GenBank/DDBJ databases">
        <title>Flammeovirga pectinis sp. nov., isolated from the gut of the Korean scallop, Patinopecten yessoensis.</title>
        <authorList>
            <person name="Bae J.-W."/>
            <person name="Jeong Y.-S."/>
            <person name="Kang W."/>
        </authorList>
    </citation>
    <scope>NUCLEOTIDE SEQUENCE [LARGE SCALE GENOMIC DNA]</scope>
    <source>
        <strain evidence="5 6">L12M1</strain>
    </source>
</reference>
<dbReference type="Pfam" id="PF12833">
    <property type="entry name" value="HTH_18"/>
    <property type="match status" value="1"/>
</dbReference>
<dbReference type="PANTHER" id="PTHR43280">
    <property type="entry name" value="ARAC-FAMILY TRANSCRIPTIONAL REGULATOR"/>
    <property type="match status" value="1"/>
</dbReference>
<dbReference type="GO" id="GO:0043565">
    <property type="term" value="F:sequence-specific DNA binding"/>
    <property type="evidence" value="ECO:0007669"/>
    <property type="project" value="InterPro"/>
</dbReference>
<evidence type="ECO:0000256" key="2">
    <source>
        <dbReference type="ARBA" id="ARBA00023125"/>
    </source>
</evidence>
<dbReference type="RefSeq" id="WP_126620310.1">
    <property type="nucleotide sequence ID" value="NZ_CP034563.1"/>
</dbReference>
<dbReference type="InterPro" id="IPR009057">
    <property type="entry name" value="Homeodomain-like_sf"/>
</dbReference>
<sequence>MKTKLEQYNSSNINDFLKTLGLEDTNNPLFYISSFEGVNISEVPAMSYKHDYFEINLCIGLDAKISIDDYEINPIDFNLNFISSGQKATWEVKQSDATYMSYIVLFSPEFLPFTKNIFDVFENFPFFNHFTIPGYKLDRGQINKFIYYFDLMIFHYKDLTKDNLEIIRAYLTLLLFKMKEELVFVNEVNSIKTKKEEITLKFENLIKSTSEKFHPIKFYADKLEISTVYLSECVKTVTNLTAKQILDDYIMIEAKSLVAQSNLNSSQIASRLGFIDDSNFIKYFKSKTGFTPMKYKKELLNK</sequence>
<accession>A0A3Q9FTC5</accession>
<evidence type="ECO:0000256" key="1">
    <source>
        <dbReference type="ARBA" id="ARBA00023015"/>
    </source>
</evidence>
<organism evidence="5 6">
    <name type="scientific">Flammeovirga pectinis</name>
    <dbReference type="NCBI Taxonomy" id="2494373"/>
    <lineage>
        <taxon>Bacteria</taxon>
        <taxon>Pseudomonadati</taxon>
        <taxon>Bacteroidota</taxon>
        <taxon>Cytophagia</taxon>
        <taxon>Cytophagales</taxon>
        <taxon>Flammeovirgaceae</taxon>
        <taxon>Flammeovirga</taxon>
    </lineage>
</organism>
<keyword evidence="6" id="KW-1185">Reference proteome</keyword>
<dbReference type="EMBL" id="CP034563">
    <property type="protein sequence ID" value="AZQ65520.1"/>
    <property type="molecule type" value="Genomic_DNA"/>
</dbReference>
<proteinExistence type="predicted"/>
<keyword evidence="3" id="KW-0804">Transcription</keyword>